<gene>
    <name evidence="9" type="ORF">C0Z19_14955</name>
</gene>
<dbReference type="InterPro" id="IPR020846">
    <property type="entry name" value="MFS_dom"/>
</dbReference>
<dbReference type="RefSeq" id="WP_102610602.1">
    <property type="nucleotide sequence ID" value="NZ_CADIKD010000013.1"/>
</dbReference>
<feature type="transmembrane region" description="Helical" evidence="7">
    <location>
        <begin position="170"/>
        <end position="191"/>
    </location>
</feature>
<keyword evidence="10" id="KW-1185">Reference proteome</keyword>
<evidence type="ECO:0000256" key="4">
    <source>
        <dbReference type="ARBA" id="ARBA00022692"/>
    </source>
</evidence>
<dbReference type="Gene3D" id="1.20.1250.20">
    <property type="entry name" value="MFS general substrate transporter like domains"/>
    <property type="match status" value="1"/>
</dbReference>
<keyword evidence="2" id="KW-0813">Transport</keyword>
<feature type="transmembrane region" description="Helical" evidence="7">
    <location>
        <begin position="50"/>
        <end position="72"/>
    </location>
</feature>
<feature type="transmembrane region" description="Helical" evidence="7">
    <location>
        <begin position="291"/>
        <end position="310"/>
    </location>
</feature>
<dbReference type="Pfam" id="PF07690">
    <property type="entry name" value="MFS_1"/>
    <property type="match status" value="1"/>
</dbReference>
<dbReference type="Proteomes" id="UP000235347">
    <property type="component" value="Unassembled WGS sequence"/>
</dbReference>
<keyword evidence="3" id="KW-1003">Cell membrane</keyword>
<comment type="caution">
    <text evidence="9">The sequence shown here is derived from an EMBL/GenBank/DDBJ whole genome shotgun (WGS) entry which is preliminary data.</text>
</comment>
<feature type="domain" description="Major facilitator superfamily (MFS) profile" evidence="8">
    <location>
        <begin position="13"/>
        <end position="405"/>
    </location>
</feature>
<feature type="transmembrane region" description="Helical" evidence="7">
    <location>
        <begin position="12"/>
        <end position="30"/>
    </location>
</feature>
<evidence type="ECO:0000256" key="1">
    <source>
        <dbReference type="ARBA" id="ARBA00004651"/>
    </source>
</evidence>
<dbReference type="EMBL" id="PNYB01000011">
    <property type="protein sequence ID" value="PMS24115.1"/>
    <property type="molecule type" value="Genomic_DNA"/>
</dbReference>
<reference evidence="9 10" key="1">
    <citation type="submission" date="2018-01" db="EMBL/GenBank/DDBJ databases">
        <title>Whole genome analyses suggest that Burkholderia sensu lato contains two further novel genera in the rhizoxinica-symbiotica group Mycetohabitans gen. nov., and Trinickia gen. nov.: implications for the evolution of diazotrophy and nodulation in the Burkholderiaceae.</title>
        <authorList>
            <person name="Estrada-de los Santos P."/>
            <person name="Palmer M."/>
            <person name="Chavez-Ramirez B."/>
            <person name="Beukes C."/>
            <person name="Steenkamp E.T."/>
            <person name="Hirsch A.M."/>
            <person name="Manyaka P."/>
            <person name="Maluk M."/>
            <person name="Lafos M."/>
            <person name="Crook M."/>
            <person name="Gross E."/>
            <person name="Simon M.F."/>
            <person name="Bueno dos Reis Junior F."/>
            <person name="Poole P.S."/>
            <person name="Venter S.N."/>
            <person name="James E.K."/>
        </authorList>
    </citation>
    <scope>NUCLEOTIDE SEQUENCE [LARGE SCALE GENOMIC DNA]</scope>
    <source>
        <strain evidence="9 10">GP25-8</strain>
    </source>
</reference>
<dbReference type="GO" id="GO:0005886">
    <property type="term" value="C:plasma membrane"/>
    <property type="evidence" value="ECO:0007669"/>
    <property type="project" value="UniProtKB-SubCell"/>
</dbReference>
<keyword evidence="5 7" id="KW-1133">Transmembrane helix</keyword>
<feature type="transmembrane region" description="Helical" evidence="7">
    <location>
        <begin position="84"/>
        <end position="103"/>
    </location>
</feature>
<evidence type="ECO:0000313" key="10">
    <source>
        <dbReference type="Proteomes" id="UP000235347"/>
    </source>
</evidence>
<evidence type="ECO:0000256" key="6">
    <source>
        <dbReference type="ARBA" id="ARBA00023136"/>
    </source>
</evidence>
<feature type="transmembrane region" description="Helical" evidence="7">
    <location>
        <begin position="380"/>
        <end position="400"/>
    </location>
</feature>
<feature type="transmembrane region" description="Helical" evidence="7">
    <location>
        <begin position="316"/>
        <end position="338"/>
    </location>
</feature>
<name>A0A2N7W3Y3_9BURK</name>
<evidence type="ECO:0000313" key="9">
    <source>
        <dbReference type="EMBL" id="PMS24115.1"/>
    </source>
</evidence>
<feature type="transmembrane region" description="Helical" evidence="7">
    <location>
        <begin position="109"/>
        <end position="134"/>
    </location>
</feature>
<evidence type="ECO:0000259" key="8">
    <source>
        <dbReference type="PROSITE" id="PS50850"/>
    </source>
</evidence>
<keyword evidence="6 7" id="KW-0472">Membrane</keyword>
<dbReference type="InterPro" id="IPR036259">
    <property type="entry name" value="MFS_trans_sf"/>
</dbReference>
<dbReference type="PANTHER" id="PTHR43414">
    <property type="entry name" value="MULTIDRUG RESISTANCE PROTEIN MDTG"/>
    <property type="match status" value="1"/>
</dbReference>
<dbReference type="PANTHER" id="PTHR43414:SF1">
    <property type="entry name" value="PEPTIDE PERMEASE"/>
    <property type="match status" value="1"/>
</dbReference>
<feature type="transmembrane region" description="Helical" evidence="7">
    <location>
        <begin position="350"/>
        <end position="374"/>
    </location>
</feature>
<dbReference type="InterPro" id="IPR011701">
    <property type="entry name" value="MFS"/>
</dbReference>
<evidence type="ECO:0000256" key="2">
    <source>
        <dbReference type="ARBA" id="ARBA00022448"/>
    </source>
</evidence>
<accession>A0A2N7W3Y3</accession>
<dbReference type="PROSITE" id="PS50850">
    <property type="entry name" value="MFS"/>
    <property type="match status" value="1"/>
</dbReference>
<feature type="transmembrane region" description="Helical" evidence="7">
    <location>
        <begin position="227"/>
        <end position="249"/>
    </location>
</feature>
<proteinExistence type="predicted"/>
<evidence type="ECO:0000256" key="3">
    <source>
        <dbReference type="ARBA" id="ARBA00022475"/>
    </source>
</evidence>
<dbReference type="GO" id="GO:0022857">
    <property type="term" value="F:transmembrane transporter activity"/>
    <property type="evidence" value="ECO:0007669"/>
    <property type="project" value="InterPro"/>
</dbReference>
<comment type="subcellular location">
    <subcellularLocation>
        <location evidence="1">Cell membrane</location>
        <topology evidence="1">Multi-pass membrane protein</topology>
    </subcellularLocation>
</comment>
<keyword evidence="4 7" id="KW-0812">Transmembrane</keyword>
<dbReference type="AlphaFoldDB" id="A0A2N7W3Y3"/>
<dbReference type="SUPFAM" id="SSF103473">
    <property type="entry name" value="MFS general substrate transporter"/>
    <property type="match status" value="1"/>
</dbReference>
<sequence>MPNAIVVPERATRLIHVLFAIQLVSMGAMEMSGPFWPLHLKALSTSAFEFAFAGIAVYVGPMLGIMLTSAFWGRVGDRTGHKLMMVRALIGLSLTQLALAWATDVWTVLALRCMQGACAGYIAPAQTYGVGIVAPSRRARLFAYLQVSTNLGSLLGAVCGGLILDHATFFWINFIAACLCLGCAIAVMAILPNVHVRKTAGIASCEPVRPGSTIGASIWRSSPLPGLLGIVGILLVSRMITQTPFSLYVSSTFSVGNWVVGLCYGMLSLGFAVSASLWARYFEQRALVASLVRMTWIALGCAVLAVLAALTRNVGVFVAIHFIWGVLLGATTPVLMSLISKASSGMRQGYVLGIAQSTTQLASVAGIALGGWLGEGAGLPYTYAFVAVSYTVAAGVIAMLRRARGMTTDGRASAIDDSVRIAREADAPAEAQ</sequence>
<evidence type="ECO:0000256" key="7">
    <source>
        <dbReference type="SAM" id="Phobius"/>
    </source>
</evidence>
<protein>
    <submittedName>
        <fullName evidence="9">MFS transporter</fullName>
    </submittedName>
</protein>
<evidence type="ECO:0000256" key="5">
    <source>
        <dbReference type="ARBA" id="ARBA00022989"/>
    </source>
</evidence>
<feature type="transmembrane region" description="Helical" evidence="7">
    <location>
        <begin position="141"/>
        <end position="164"/>
    </location>
</feature>
<feature type="transmembrane region" description="Helical" evidence="7">
    <location>
        <begin position="255"/>
        <end position="279"/>
    </location>
</feature>
<organism evidence="9 10">
    <name type="scientific">Trinickia soli</name>
    <dbReference type="NCBI Taxonomy" id="380675"/>
    <lineage>
        <taxon>Bacteria</taxon>
        <taxon>Pseudomonadati</taxon>
        <taxon>Pseudomonadota</taxon>
        <taxon>Betaproteobacteria</taxon>
        <taxon>Burkholderiales</taxon>
        <taxon>Burkholderiaceae</taxon>
        <taxon>Trinickia</taxon>
    </lineage>
</organism>